<feature type="domain" description="TonB C-terminal" evidence="11">
    <location>
        <begin position="199"/>
        <end position="290"/>
    </location>
</feature>
<dbReference type="PANTHER" id="PTHR33446:SF11">
    <property type="entry name" value="TONB3"/>
    <property type="match status" value="1"/>
</dbReference>
<dbReference type="KEGG" id="msd:MYSTI_03971"/>
<evidence type="ECO:0000256" key="1">
    <source>
        <dbReference type="ARBA" id="ARBA00004383"/>
    </source>
</evidence>
<dbReference type="HOGENOM" id="CLU_969469_0_0_7"/>
<dbReference type="Proteomes" id="UP000011131">
    <property type="component" value="Chromosome"/>
</dbReference>
<protein>
    <submittedName>
        <fullName evidence="12">TonB family protein</fullName>
    </submittedName>
</protein>
<dbReference type="STRING" id="1278073.MYSTI_03971"/>
<keyword evidence="9" id="KW-0472">Membrane</keyword>
<keyword evidence="4" id="KW-1003">Cell membrane</keyword>
<keyword evidence="5" id="KW-0997">Cell inner membrane</keyword>
<evidence type="ECO:0000256" key="2">
    <source>
        <dbReference type="ARBA" id="ARBA00006555"/>
    </source>
</evidence>
<dbReference type="InterPro" id="IPR051045">
    <property type="entry name" value="TonB-dependent_transducer"/>
</dbReference>
<keyword evidence="13" id="KW-1185">Reference proteome</keyword>
<organism evidence="12 13">
    <name type="scientific">Myxococcus stipitatus (strain DSM 14675 / JCM 12634 / Mx s8)</name>
    <dbReference type="NCBI Taxonomy" id="1278073"/>
    <lineage>
        <taxon>Bacteria</taxon>
        <taxon>Pseudomonadati</taxon>
        <taxon>Myxococcota</taxon>
        <taxon>Myxococcia</taxon>
        <taxon>Myxococcales</taxon>
        <taxon>Cystobacterineae</taxon>
        <taxon>Myxococcaceae</taxon>
        <taxon>Myxococcus</taxon>
    </lineage>
</organism>
<feature type="compositionally biased region" description="Low complexity" evidence="10">
    <location>
        <begin position="96"/>
        <end position="106"/>
    </location>
</feature>
<reference evidence="12 13" key="1">
    <citation type="journal article" date="2013" name="Genome Announc.">
        <title>Complete genome sequence of Myxococcus stipitatus strain DSM 14675, a fruiting myxobacterium.</title>
        <authorList>
            <person name="Huntley S."/>
            <person name="Kneip S."/>
            <person name="Treuner-Lange A."/>
            <person name="Sogaard-Andersen L."/>
        </authorList>
    </citation>
    <scope>NUCLEOTIDE SEQUENCE [LARGE SCALE GENOMIC DNA]</scope>
    <source>
        <strain evidence="13">DSM 14675 / JCM 12634 / Mx s8</strain>
    </source>
</reference>
<dbReference type="eggNOG" id="COG0810">
    <property type="taxonomic scope" value="Bacteria"/>
</dbReference>
<dbReference type="SUPFAM" id="SSF74653">
    <property type="entry name" value="TolA/TonB C-terminal domain"/>
    <property type="match status" value="1"/>
</dbReference>
<dbReference type="GO" id="GO:0055085">
    <property type="term" value="P:transmembrane transport"/>
    <property type="evidence" value="ECO:0007669"/>
    <property type="project" value="InterPro"/>
</dbReference>
<dbReference type="InterPro" id="IPR006260">
    <property type="entry name" value="TonB/TolA_C"/>
</dbReference>
<sequence>MKVRMILNFGLPALESERPAEPRVVVSSRLFRMGEVAEREGLWTRWGWALVTAVVVHAGVVAAGMAMPASAPEFPPAAEEPELVLLAFAPPPPAPSSGAARSVPVERAARPSRPRVARPVMETSIQPQPKPEVVEPPVDETPPVANDAPSTPEAVADAPADSSPVPSVAGGVVGGAVGGTQGGIVGATGTLGDAVGLGQVLRPPSVLKQPRPDYPRRAKSEGVQGLVLVRIIVGVDGEVEAEHTRVLRSIPALDAAAIEAVNRWRFTPAIGRQGKPVRVILELPIQFTLK</sequence>
<dbReference type="GO" id="GO:0098797">
    <property type="term" value="C:plasma membrane protein complex"/>
    <property type="evidence" value="ECO:0007669"/>
    <property type="project" value="TreeGrafter"/>
</dbReference>
<evidence type="ECO:0000259" key="11">
    <source>
        <dbReference type="PROSITE" id="PS52015"/>
    </source>
</evidence>
<evidence type="ECO:0000256" key="8">
    <source>
        <dbReference type="ARBA" id="ARBA00022989"/>
    </source>
</evidence>
<evidence type="ECO:0000256" key="7">
    <source>
        <dbReference type="ARBA" id="ARBA00022927"/>
    </source>
</evidence>
<dbReference type="PANTHER" id="PTHR33446">
    <property type="entry name" value="PROTEIN TONB-RELATED"/>
    <property type="match status" value="1"/>
</dbReference>
<dbReference type="InterPro" id="IPR037682">
    <property type="entry name" value="TonB_C"/>
</dbReference>
<dbReference type="NCBIfam" id="TIGR01352">
    <property type="entry name" value="tonB_Cterm"/>
    <property type="match status" value="1"/>
</dbReference>
<evidence type="ECO:0000256" key="5">
    <source>
        <dbReference type="ARBA" id="ARBA00022519"/>
    </source>
</evidence>
<dbReference type="GO" id="GO:0031992">
    <property type="term" value="F:energy transducer activity"/>
    <property type="evidence" value="ECO:0007669"/>
    <property type="project" value="TreeGrafter"/>
</dbReference>
<dbReference type="AlphaFoldDB" id="L7UCF1"/>
<evidence type="ECO:0000256" key="4">
    <source>
        <dbReference type="ARBA" id="ARBA00022475"/>
    </source>
</evidence>
<evidence type="ECO:0000313" key="12">
    <source>
        <dbReference type="EMBL" id="AGC45277.1"/>
    </source>
</evidence>
<evidence type="ECO:0000313" key="13">
    <source>
        <dbReference type="Proteomes" id="UP000011131"/>
    </source>
</evidence>
<comment type="similarity">
    <text evidence="2">Belongs to the TonB family.</text>
</comment>
<dbReference type="EMBL" id="CP004025">
    <property type="protein sequence ID" value="AGC45277.1"/>
    <property type="molecule type" value="Genomic_DNA"/>
</dbReference>
<keyword evidence="3" id="KW-0813">Transport</keyword>
<evidence type="ECO:0000256" key="6">
    <source>
        <dbReference type="ARBA" id="ARBA00022692"/>
    </source>
</evidence>
<evidence type="ECO:0000256" key="3">
    <source>
        <dbReference type="ARBA" id="ARBA00022448"/>
    </source>
</evidence>
<feature type="region of interest" description="Disordered" evidence="10">
    <location>
        <begin position="95"/>
        <end position="165"/>
    </location>
</feature>
<evidence type="ECO:0000256" key="9">
    <source>
        <dbReference type="ARBA" id="ARBA00023136"/>
    </source>
</evidence>
<proteinExistence type="inferred from homology"/>
<comment type="subcellular location">
    <subcellularLocation>
        <location evidence="1">Cell inner membrane</location>
        <topology evidence="1">Single-pass membrane protein</topology>
        <orientation evidence="1">Periplasmic side</orientation>
    </subcellularLocation>
</comment>
<keyword evidence="8" id="KW-1133">Transmembrane helix</keyword>
<dbReference type="Pfam" id="PF03544">
    <property type="entry name" value="TonB_C"/>
    <property type="match status" value="1"/>
</dbReference>
<gene>
    <name evidence="12" type="ordered locus">MYSTI_03971</name>
</gene>
<dbReference type="PATRIC" id="fig|1278073.3.peg.4047"/>
<keyword evidence="6" id="KW-0812">Transmembrane</keyword>
<evidence type="ECO:0000256" key="10">
    <source>
        <dbReference type="SAM" id="MobiDB-lite"/>
    </source>
</evidence>
<name>L7UCF1_MYXSD</name>
<dbReference type="Gene3D" id="3.30.1150.10">
    <property type="match status" value="1"/>
</dbReference>
<accession>L7UCF1</accession>
<keyword evidence="7" id="KW-0653">Protein transport</keyword>
<dbReference type="PROSITE" id="PS52015">
    <property type="entry name" value="TONB_CTD"/>
    <property type="match status" value="1"/>
</dbReference>
<dbReference type="GO" id="GO:0015031">
    <property type="term" value="P:protein transport"/>
    <property type="evidence" value="ECO:0007669"/>
    <property type="project" value="UniProtKB-KW"/>
</dbReference>